<evidence type="ECO:0000256" key="3">
    <source>
        <dbReference type="ARBA" id="ARBA00022729"/>
    </source>
</evidence>
<dbReference type="PROSITE" id="PS51257">
    <property type="entry name" value="PROKAR_LIPOPROTEIN"/>
    <property type="match status" value="1"/>
</dbReference>
<dbReference type="PANTHER" id="PTHR30061">
    <property type="entry name" value="MALTOSE-BINDING PERIPLASMIC PROTEIN"/>
    <property type="match status" value="1"/>
</dbReference>
<dbReference type="Pfam" id="PF01547">
    <property type="entry name" value="SBP_bac_1"/>
    <property type="match status" value="1"/>
</dbReference>
<dbReference type="Proteomes" id="UP000018458">
    <property type="component" value="Unassembled WGS sequence"/>
</dbReference>
<dbReference type="EMBL" id="AEVO01000008">
    <property type="protein sequence ID" value="EFY07971.1"/>
    <property type="molecule type" value="Genomic_DNA"/>
</dbReference>
<comment type="caution">
    <text evidence="5">The sequence shown here is derived from an EMBL/GenBank/DDBJ whole genome shotgun (WGS) entry which is preliminary data.</text>
</comment>
<proteinExistence type="inferred from homology"/>
<feature type="signal peptide" evidence="4">
    <location>
        <begin position="1"/>
        <end position="26"/>
    </location>
</feature>
<gene>
    <name evidence="5" type="ORF">HMPREF9444_00238</name>
</gene>
<evidence type="ECO:0000256" key="1">
    <source>
        <dbReference type="ARBA" id="ARBA00008520"/>
    </source>
</evidence>
<comment type="similarity">
    <text evidence="1">Belongs to the bacterial solute-binding protein 1 family.</text>
</comment>
<evidence type="ECO:0000313" key="6">
    <source>
        <dbReference type="Proteomes" id="UP000018458"/>
    </source>
</evidence>
<organism evidence="5 6">
    <name type="scientific">Succinatimonas hippei (strain DSM 22608 / JCM 16073 / KCTC 15190 / YIT 12066)</name>
    <dbReference type="NCBI Taxonomy" id="762983"/>
    <lineage>
        <taxon>Bacteria</taxon>
        <taxon>Pseudomonadati</taxon>
        <taxon>Pseudomonadota</taxon>
        <taxon>Gammaproteobacteria</taxon>
        <taxon>Aeromonadales</taxon>
        <taxon>Succinivibrionaceae</taxon>
        <taxon>Succinatimonas</taxon>
    </lineage>
</organism>
<dbReference type="GO" id="GO:0055052">
    <property type="term" value="C:ATP-binding cassette (ABC) transporter complex, substrate-binding subunit-containing"/>
    <property type="evidence" value="ECO:0007669"/>
    <property type="project" value="TreeGrafter"/>
</dbReference>
<dbReference type="eggNOG" id="COG1653">
    <property type="taxonomic scope" value="Bacteria"/>
</dbReference>
<dbReference type="GO" id="GO:0042956">
    <property type="term" value="P:maltodextrin transmembrane transport"/>
    <property type="evidence" value="ECO:0007669"/>
    <property type="project" value="TreeGrafter"/>
</dbReference>
<dbReference type="CDD" id="cd14750">
    <property type="entry name" value="PBP2_TMBP"/>
    <property type="match status" value="1"/>
</dbReference>
<dbReference type="OrthoDB" id="9804061at2"/>
<dbReference type="RefSeq" id="WP_009142464.1">
    <property type="nucleotide sequence ID" value="NZ_GL830946.1"/>
</dbReference>
<sequence>MKHSRLFKSAISVLAGAVILSCSASAALADDEVTLTIAARGGSHVDVINAVKDKFEKENNCTIKILGLENASLKQKVSLDSRNEEGAFDLVMLDDPWIPEFAAGGLLLNLTQNGYKDDPDFVTTSLAVCKEPYATGDTYALPFAGNVTLLFYNAGVLDKVGAKVPDNWQDVLTVSQKVKDQGLLGYLVRGQQGNPIVGDYLPILWAMGGDVFDKDMKNVTVNSQIAKDALALYIELYKTGANYDKNDLVASVSKGKAAMSLGWPSWFISGSDSLANYAVIPGKKDASSPEYSAGVIGNWMMGVTANTTHKDLAVKLLQYLTSAEVQISAADKGAVPTRTSVFNNADLNAKYPFYQVLLKGTEKSKVRPRTPLWGEIENVYGIELSNALTGQKSIDDALNDAKAAIEEVIAR</sequence>
<dbReference type="SUPFAM" id="SSF53850">
    <property type="entry name" value="Periplasmic binding protein-like II"/>
    <property type="match status" value="1"/>
</dbReference>
<accession>E8LHS6</accession>
<reference evidence="5 6" key="1">
    <citation type="submission" date="2011-01" db="EMBL/GenBank/DDBJ databases">
        <authorList>
            <person name="Weinstock G."/>
            <person name="Sodergren E."/>
            <person name="Clifton S."/>
            <person name="Fulton L."/>
            <person name="Fulton B."/>
            <person name="Courtney L."/>
            <person name="Fronick C."/>
            <person name="Harrison M."/>
            <person name="Strong C."/>
            <person name="Farmer C."/>
            <person name="Delahaunty K."/>
            <person name="Markovic C."/>
            <person name="Hall O."/>
            <person name="Minx P."/>
            <person name="Tomlinson C."/>
            <person name="Mitreva M."/>
            <person name="Hou S."/>
            <person name="Chen J."/>
            <person name="Wollam A."/>
            <person name="Pepin K.H."/>
            <person name="Johnson M."/>
            <person name="Bhonagiri V."/>
            <person name="Zhang X."/>
            <person name="Suruliraj S."/>
            <person name="Warren W."/>
            <person name="Chinwalla A."/>
            <person name="Mardis E.R."/>
            <person name="Wilson R.K."/>
        </authorList>
    </citation>
    <scope>NUCLEOTIDE SEQUENCE [LARGE SCALE GENOMIC DNA]</scope>
    <source>
        <strain evidence="6">DSM 22608 / JCM 16073 / KCTC 15190 / YIT 12066</strain>
    </source>
</reference>
<dbReference type="AlphaFoldDB" id="E8LHS6"/>
<keyword evidence="2" id="KW-0813">Transport</keyword>
<dbReference type="STRING" id="762983.HMPREF9444_00238"/>
<dbReference type="InterPro" id="IPR006059">
    <property type="entry name" value="SBP"/>
</dbReference>
<dbReference type="GO" id="GO:0015768">
    <property type="term" value="P:maltose transport"/>
    <property type="evidence" value="ECO:0007669"/>
    <property type="project" value="TreeGrafter"/>
</dbReference>
<dbReference type="HOGENOM" id="CLU_031285_9_2_6"/>
<keyword evidence="3 4" id="KW-0732">Signal</keyword>
<evidence type="ECO:0000256" key="4">
    <source>
        <dbReference type="SAM" id="SignalP"/>
    </source>
</evidence>
<keyword evidence="6" id="KW-1185">Reference proteome</keyword>
<evidence type="ECO:0000313" key="5">
    <source>
        <dbReference type="EMBL" id="EFY07971.1"/>
    </source>
</evidence>
<protein>
    <submittedName>
        <fullName evidence="5">ABC transporter, solute-binding protein</fullName>
    </submittedName>
</protein>
<name>E8LHS6_SUCHY</name>
<feature type="chain" id="PRO_5003227227" evidence="4">
    <location>
        <begin position="27"/>
        <end position="411"/>
    </location>
</feature>
<evidence type="ECO:0000256" key="2">
    <source>
        <dbReference type="ARBA" id="ARBA00022448"/>
    </source>
</evidence>
<dbReference type="Gene3D" id="3.40.190.10">
    <property type="entry name" value="Periplasmic binding protein-like II"/>
    <property type="match status" value="2"/>
</dbReference>
<dbReference type="PANTHER" id="PTHR30061:SF50">
    <property type="entry name" value="MALTOSE_MALTODEXTRIN-BINDING PERIPLASMIC PROTEIN"/>
    <property type="match status" value="1"/>
</dbReference>
<dbReference type="GO" id="GO:1901982">
    <property type="term" value="F:maltose binding"/>
    <property type="evidence" value="ECO:0007669"/>
    <property type="project" value="TreeGrafter"/>
</dbReference>